<sequence>MGHSLSIPSLDYVHVWECLLELQQAFCYQPENGDGQVQIKTPGALMGASNPDTPEIHPHSVLLICFRIEMKPQVWIFEGERNNGQKLRILVEAMKPSKVRCIMVKSTGCGVRCTCVGISILPFTVGPQERNVACGSWLEKIPLLCREESVNERWWKQRGLSGDSCPGDLQKLEPLPMELLTHLPKNQRSSGGDHAGPDAALCQQASQQIDNVHELPLYLVPDTGFQSIKYCFTSTSPVLYQFLLWPFPMWDHVGKGILRNTVAL</sequence>
<evidence type="ECO:0000313" key="1">
    <source>
        <dbReference type="Proteomes" id="UP001652662"/>
    </source>
</evidence>
<name>A0ABM4PU51_EQUPR</name>
<reference evidence="2" key="1">
    <citation type="submission" date="2025-08" db="UniProtKB">
        <authorList>
            <consortium name="RefSeq"/>
        </authorList>
    </citation>
    <scope>IDENTIFICATION</scope>
    <source>
        <tissue evidence="2">Blood</tissue>
    </source>
</reference>
<organism evidence="1 2">
    <name type="scientific">Equus przewalskii</name>
    <name type="common">Przewalski's horse</name>
    <name type="synonym">Equus caballus przewalskii</name>
    <dbReference type="NCBI Taxonomy" id="9798"/>
    <lineage>
        <taxon>Eukaryota</taxon>
        <taxon>Metazoa</taxon>
        <taxon>Chordata</taxon>
        <taxon>Craniata</taxon>
        <taxon>Vertebrata</taxon>
        <taxon>Euteleostomi</taxon>
        <taxon>Mammalia</taxon>
        <taxon>Eutheria</taxon>
        <taxon>Laurasiatheria</taxon>
        <taxon>Perissodactyla</taxon>
        <taxon>Equidae</taxon>
        <taxon>Equus</taxon>
    </lineage>
</organism>
<proteinExistence type="predicted"/>
<gene>
    <name evidence="2" type="primary">LOC139084037</name>
</gene>
<accession>A0ABM4PU51</accession>
<keyword evidence="1" id="KW-1185">Reference proteome</keyword>
<protein>
    <submittedName>
        <fullName evidence="2">Uncharacterized protein</fullName>
    </submittedName>
</protein>
<evidence type="ECO:0000313" key="2">
    <source>
        <dbReference type="RefSeq" id="XP_070480725.1"/>
    </source>
</evidence>
<dbReference type="RefSeq" id="XP_070480725.1">
    <property type="nucleotide sequence ID" value="XM_070624624.1"/>
</dbReference>
<dbReference type="Proteomes" id="UP001652662">
    <property type="component" value="Chromosome 6"/>
</dbReference>
<dbReference type="GeneID" id="139084037"/>